<dbReference type="Proteomes" id="UP001319180">
    <property type="component" value="Unassembled WGS sequence"/>
</dbReference>
<keyword evidence="5" id="KW-1185">Reference proteome</keyword>
<dbReference type="RefSeq" id="WP_254089210.1">
    <property type="nucleotide sequence ID" value="NZ_JAHESC010000005.1"/>
</dbReference>
<evidence type="ECO:0000313" key="5">
    <source>
        <dbReference type="Proteomes" id="UP001319180"/>
    </source>
</evidence>
<sequence>MAGRYVSVWFRHLMTDWFSLQEPERRKQPFVLTAPVHGRVMIVAANAVAEARGIHVGMALADARAVEPTLQALPERPGLARKLLHRLAEWCIRFTPVVAVDLPDGLLLDVSGCAHLWGGETPYLQAIVRKLQARQYDVQAAMADTPGRAWGVARFGRAPWVIEPQRHLDTLLTLPPEALRLEADAVARMHKLGLHQVRQFIHLPRPSLRRRFGESFLQRLGQALGHEDEVLAPVQPVEAYQERLPCLEPIVTATGIAIGLEQLLQTLCKRLQQEQKGLRAAVLKGYRVDGKVEQVSIGTHRPSNSPQHLFKLFETSLPTLEPALGIELFILEASKVEEHYDHQEKLWEGHGGLDDLRLSELIDRLSGRLGPEVIHRYMPDEHYWPERSFRRAVSLQEQPTAPWCIGHLRPVQLLAIPERVEVSALTPDHPPMLFRYKGQLHTIVRADGPERIEQEWWLQQGQHRDYYRVEDDAGRRYWLFRLGHYHEKIYQWFIHGFLA</sequence>
<dbReference type="InterPro" id="IPR001126">
    <property type="entry name" value="UmuC"/>
</dbReference>
<name>A0AAP2D5Z2_9BACT</name>
<dbReference type="SUPFAM" id="SSF56672">
    <property type="entry name" value="DNA/RNA polymerases"/>
    <property type="match status" value="1"/>
</dbReference>
<dbReference type="Pfam" id="PF00817">
    <property type="entry name" value="IMS"/>
    <property type="match status" value="1"/>
</dbReference>
<dbReference type="AlphaFoldDB" id="A0AAP2D5Z2"/>
<dbReference type="GO" id="GO:0006281">
    <property type="term" value="P:DNA repair"/>
    <property type="evidence" value="ECO:0007669"/>
    <property type="project" value="InterPro"/>
</dbReference>
<evidence type="ECO:0000256" key="2">
    <source>
        <dbReference type="ARBA" id="ARBA00022763"/>
    </source>
</evidence>
<keyword evidence="2" id="KW-0227">DNA damage</keyword>
<feature type="domain" description="UmuC" evidence="3">
    <location>
        <begin position="15"/>
        <end position="149"/>
    </location>
</feature>
<dbReference type="InterPro" id="IPR050356">
    <property type="entry name" value="SulA_CellDiv_inhibitor"/>
</dbReference>
<reference evidence="4 5" key="1">
    <citation type="submission" date="2021-05" db="EMBL/GenBank/DDBJ databases">
        <title>A Polyphasic approach of four new species of the genus Ohtaekwangia: Ohtaekwangia histidinii sp. nov., Ohtaekwangia cretensis sp. nov., Ohtaekwangia indiensis sp. nov., Ohtaekwangia reichenbachii sp. nov. from diverse environment.</title>
        <authorList>
            <person name="Octaviana S."/>
        </authorList>
    </citation>
    <scope>NUCLEOTIDE SEQUENCE [LARGE SCALE GENOMIC DNA]</scope>
    <source>
        <strain evidence="4 5">PWU37</strain>
    </source>
</reference>
<protein>
    <submittedName>
        <fullName evidence="4">DNA polymerase Y family protein</fullName>
    </submittedName>
</protein>
<comment type="caution">
    <text evidence="4">The sequence shown here is derived from an EMBL/GenBank/DDBJ whole genome shotgun (WGS) entry which is preliminary data.</text>
</comment>
<dbReference type="Gene3D" id="3.40.1170.60">
    <property type="match status" value="1"/>
</dbReference>
<organism evidence="4 5">
    <name type="scientific">Dawidia soli</name>
    <dbReference type="NCBI Taxonomy" id="2782352"/>
    <lineage>
        <taxon>Bacteria</taxon>
        <taxon>Pseudomonadati</taxon>
        <taxon>Bacteroidota</taxon>
        <taxon>Cytophagia</taxon>
        <taxon>Cytophagales</taxon>
        <taxon>Chryseotaleaceae</taxon>
        <taxon>Dawidia</taxon>
    </lineage>
</organism>
<dbReference type="PANTHER" id="PTHR35369">
    <property type="entry name" value="BLR3025 PROTEIN-RELATED"/>
    <property type="match status" value="1"/>
</dbReference>
<comment type="similarity">
    <text evidence="1">Belongs to the DNA polymerase type-Y family.</text>
</comment>
<evidence type="ECO:0000256" key="1">
    <source>
        <dbReference type="ARBA" id="ARBA00010945"/>
    </source>
</evidence>
<dbReference type="Gene3D" id="3.30.70.270">
    <property type="match status" value="1"/>
</dbReference>
<dbReference type="InterPro" id="IPR043502">
    <property type="entry name" value="DNA/RNA_pol_sf"/>
</dbReference>
<dbReference type="CDD" id="cd03468">
    <property type="entry name" value="PolY_like"/>
    <property type="match status" value="1"/>
</dbReference>
<accession>A0AAP2D5Z2</accession>
<dbReference type="EMBL" id="JAHESC010000005">
    <property type="protein sequence ID" value="MBT1685959.1"/>
    <property type="molecule type" value="Genomic_DNA"/>
</dbReference>
<dbReference type="InterPro" id="IPR043128">
    <property type="entry name" value="Rev_trsase/Diguanyl_cyclase"/>
</dbReference>
<gene>
    <name evidence="4" type="ORF">KK078_05300</name>
</gene>
<evidence type="ECO:0000259" key="3">
    <source>
        <dbReference type="Pfam" id="PF00817"/>
    </source>
</evidence>
<proteinExistence type="inferred from homology"/>
<evidence type="ECO:0000313" key="4">
    <source>
        <dbReference type="EMBL" id="MBT1685959.1"/>
    </source>
</evidence>
<dbReference type="PANTHER" id="PTHR35369:SF2">
    <property type="entry name" value="BLR3025 PROTEIN"/>
    <property type="match status" value="1"/>
</dbReference>